<gene>
    <name evidence="1" type="ORF">FC695_44770</name>
</gene>
<reference evidence="1 2" key="1">
    <citation type="journal article" date="2019" name="Environ. Microbiol.">
        <title>An active ?-lactamase is a part of an orchestrated cell wall stress resistance network of Bacillus subtilis and related rhizosphere species.</title>
        <authorList>
            <person name="Bucher T."/>
            <person name="Keren-Paz A."/>
            <person name="Hausser J."/>
            <person name="Olender T."/>
            <person name="Cytryn E."/>
            <person name="Kolodkin-Gal I."/>
        </authorList>
    </citation>
    <scope>NUCLEOTIDE SEQUENCE [LARGE SCALE GENOMIC DNA]</scope>
    <source>
        <strain evidence="1 2">I32</strain>
    </source>
</reference>
<organism evidence="1 2">
    <name type="scientific">Bacillus cereus</name>
    <dbReference type="NCBI Taxonomy" id="1396"/>
    <lineage>
        <taxon>Bacteria</taxon>
        <taxon>Bacillati</taxon>
        <taxon>Bacillota</taxon>
        <taxon>Bacilli</taxon>
        <taxon>Bacillales</taxon>
        <taxon>Bacillaceae</taxon>
        <taxon>Bacillus</taxon>
        <taxon>Bacillus cereus group</taxon>
    </lineage>
</organism>
<feature type="non-terminal residue" evidence="1">
    <location>
        <position position="23"/>
    </location>
</feature>
<accession>A0A9X9F0Z8</accession>
<proteinExistence type="predicted"/>
<evidence type="ECO:0000313" key="2">
    <source>
        <dbReference type="Proteomes" id="UP000308444"/>
    </source>
</evidence>
<dbReference type="AlphaFoldDB" id="A0A9X9F0Z8"/>
<protein>
    <submittedName>
        <fullName evidence="1">Acetyltransferase</fullName>
    </submittedName>
</protein>
<name>A0A9X9F0Z8_BACCE</name>
<evidence type="ECO:0000313" key="1">
    <source>
        <dbReference type="EMBL" id="TKI79354.1"/>
    </source>
</evidence>
<sequence length="23" mass="2732">MGFPKLETERLRLRELTLLDAET</sequence>
<comment type="caution">
    <text evidence="1">The sequence shown here is derived from an EMBL/GenBank/DDBJ whole genome shotgun (WGS) entry which is preliminary data.</text>
</comment>
<dbReference type="EMBL" id="SZOH01005456">
    <property type="protein sequence ID" value="TKI79354.1"/>
    <property type="molecule type" value="Genomic_DNA"/>
</dbReference>
<dbReference type="Proteomes" id="UP000308444">
    <property type="component" value="Unassembled WGS sequence"/>
</dbReference>